<feature type="binding site" evidence="7">
    <location>
        <position position="183"/>
    </location>
    <ligand>
        <name>dimethylallyl phosphate</name>
        <dbReference type="ChEBI" id="CHEBI:88052"/>
    </ligand>
</feature>
<feature type="binding site" evidence="7">
    <location>
        <position position="167"/>
    </location>
    <ligand>
        <name>dimethylallyl phosphate</name>
        <dbReference type="ChEBI" id="CHEBI:88052"/>
    </ligand>
</feature>
<comment type="caution">
    <text evidence="7">Lacks conserved residue(s) required for the propagation of feature annotation.</text>
</comment>
<sequence length="214" mass="23368">MLDLNDATDLDTDRSAHRIIVGISGATGIVYGVRLLDELHAVGVETHLVISRAGEMTRSYETSHSARELRRKADVSYPPADVGAAIASGSFRTRGMIIAPCSMRTLAEIATGVTTSLLTRAADVCLKERRRVVLLVRETPLTTVHLRNMLAVTEAGAIVFPPVPAFYDRPETIDDIVDHTVGRVLDLFDLDSGRVARWGEPVRRDLAPRNGRSV</sequence>
<dbReference type="KEGG" id="mmag:MMAD_01760"/>
<comment type="function">
    <text evidence="7">Flavin prenyltransferase that catalyzes the synthesis of the prenylated FMN cofactor (prenyl-FMN) for 4-hydroxy-3-polyprenylbenzoic acid decarboxylase UbiD. The prenyltransferase is metal-independent and links a dimethylallyl moiety from dimethylallyl monophosphate (DMAP) to the flavin N5 and C6 atoms of FMN.</text>
</comment>
<keyword evidence="2 7" id="KW-0285">Flavoprotein</keyword>
<keyword evidence="3 7" id="KW-0288">FMN</keyword>
<accession>A0A7I7XB91</accession>
<feature type="binding site" evidence="7">
    <location>
        <begin position="102"/>
        <end position="105"/>
    </location>
    <ligand>
        <name>FMN</name>
        <dbReference type="ChEBI" id="CHEBI:58210"/>
    </ligand>
</feature>
<dbReference type="FunFam" id="3.40.50.1950:FF:000001">
    <property type="entry name" value="Flavin prenyltransferase UbiX"/>
    <property type="match status" value="1"/>
</dbReference>
<evidence type="ECO:0000313" key="9">
    <source>
        <dbReference type="EMBL" id="BBZ25881.1"/>
    </source>
</evidence>
<evidence type="ECO:0000256" key="6">
    <source>
        <dbReference type="ARBA" id="ARBA00060793"/>
    </source>
</evidence>
<evidence type="ECO:0000256" key="2">
    <source>
        <dbReference type="ARBA" id="ARBA00022630"/>
    </source>
</evidence>
<comment type="similarity">
    <text evidence="6 7">Belongs to the UbiX/PAD1 family.</text>
</comment>
<evidence type="ECO:0000259" key="8">
    <source>
        <dbReference type="Pfam" id="PF02441"/>
    </source>
</evidence>
<dbReference type="PANTHER" id="PTHR43374:SF1">
    <property type="entry name" value="FLAVIN PRENYLTRANSFERASE PAD1, MITOCHONDRIAL"/>
    <property type="match status" value="1"/>
</dbReference>
<evidence type="ECO:0000256" key="5">
    <source>
        <dbReference type="ARBA" id="ARBA00050612"/>
    </source>
</evidence>
<name>A0A7I7XB91_9MYCO</name>
<keyword evidence="4 7" id="KW-0808">Transferase</keyword>
<comment type="catalytic activity">
    <reaction evidence="5 7">
        <text>dimethylallyl phosphate + FMNH2 = prenylated FMNH2 + phosphate</text>
        <dbReference type="Rhea" id="RHEA:37743"/>
        <dbReference type="ChEBI" id="CHEBI:43474"/>
        <dbReference type="ChEBI" id="CHEBI:57618"/>
        <dbReference type="ChEBI" id="CHEBI:87467"/>
        <dbReference type="ChEBI" id="CHEBI:88052"/>
        <dbReference type="EC" id="2.5.1.129"/>
    </reaction>
</comment>
<dbReference type="Gene3D" id="3.40.50.1950">
    <property type="entry name" value="Flavin prenyltransferase-like"/>
    <property type="match status" value="1"/>
</dbReference>
<dbReference type="InterPro" id="IPR036551">
    <property type="entry name" value="Flavin_trans-like"/>
</dbReference>
<feature type="binding site" evidence="7">
    <location>
        <begin position="25"/>
        <end position="27"/>
    </location>
    <ligand>
        <name>FMN</name>
        <dbReference type="ChEBI" id="CHEBI:58210"/>
    </ligand>
</feature>
<dbReference type="Pfam" id="PF02441">
    <property type="entry name" value="Flavoprotein"/>
    <property type="match status" value="1"/>
</dbReference>
<evidence type="ECO:0000256" key="4">
    <source>
        <dbReference type="ARBA" id="ARBA00022679"/>
    </source>
</evidence>
<feature type="domain" description="Flavoprotein" evidence="8">
    <location>
        <begin position="18"/>
        <end position="187"/>
    </location>
</feature>
<evidence type="ECO:0000256" key="7">
    <source>
        <dbReference type="HAMAP-Rule" id="MF_01984"/>
    </source>
</evidence>
<keyword evidence="10" id="KW-1185">Reference proteome</keyword>
<evidence type="ECO:0000256" key="1">
    <source>
        <dbReference type="ARBA" id="ARBA00022602"/>
    </source>
</evidence>
<proteinExistence type="inferred from homology"/>
<dbReference type="GO" id="GO:0016831">
    <property type="term" value="F:carboxy-lyase activity"/>
    <property type="evidence" value="ECO:0007669"/>
    <property type="project" value="TreeGrafter"/>
</dbReference>
<feature type="binding site" evidence="7">
    <location>
        <position position="137"/>
    </location>
    <ligand>
        <name>FMN</name>
        <dbReference type="ChEBI" id="CHEBI:58210"/>
    </ligand>
</feature>
<dbReference type="EC" id="2.5.1.129" evidence="7"/>
<dbReference type="AlphaFoldDB" id="A0A7I7XB91"/>
<dbReference type="Proteomes" id="UP000466517">
    <property type="component" value="Chromosome"/>
</dbReference>
<protein>
    <recommendedName>
        <fullName evidence="7">Flavin prenyltransferase UbiX</fullName>
        <ecNumber evidence="7">2.5.1.129</ecNumber>
    </recommendedName>
</protein>
<dbReference type="HAMAP" id="MF_01984">
    <property type="entry name" value="ubiX_pad"/>
    <property type="match status" value="1"/>
</dbReference>
<dbReference type="NCBIfam" id="NF004685">
    <property type="entry name" value="PRK06029.1"/>
    <property type="match status" value="1"/>
</dbReference>
<dbReference type="EMBL" id="AP022610">
    <property type="protein sequence ID" value="BBZ25881.1"/>
    <property type="molecule type" value="Genomic_DNA"/>
</dbReference>
<gene>
    <name evidence="9" type="primary">ubiX_1</name>
    <name evidence="7" type="synonym">ubiX</name>
    <name evidence="9" type="ORF">MMAD_01760</name>
</gene>
<dbReference type="RefSeq" id="WP_163731146.1">
    <property type="nucleotide sequence ID" value="NZ_AP022610.1"/>
</dbReference>
<organism evidence="9 10">
    <name type="scientific">Mycolicibacterium madagascariense</name>
    <dbReference type="NCBI Taxonomy" id="212765"/>
    <lineage>
        <taxon>Bacteria</taxon>
        <taxon>Bacillati</taxon>
        <taxon>Actinomycetota</taxon>
        <taxon>Actinomycetes</taxon>
        <taxon>Mycobacteriales</taxon>
        <taxon>Mycobacteriaceae</taxon>
        <taxon>Mycolicibacterium</taxon>
    </lineage>
</organism>
<evidence type="ECO:0000256" key="3">
    <source>
        <dbReference type="ARBA" id="ARBA00022643"/>
    </source>
</evidence>
<dbReference type="PANTHER" id="PTHR43374">
    <property type="entry name" value="FLAVIN PRENYLTRANSFERASE"/>
    <property type="match status" value="1"/>
</dbReference>
<dbReference type="InterPro" id="IPR003382">
    <property type="entry name" value="Flavoprotein"/>
</dbReference>
<dbReference type="InterPro" id="IPR004507">
    <property type="entry name" value="UbiX-like"/>
</dbReference>
<reference evidence="9 10" key="1">
    <citation type="journal article" date="2019" name="Emerg. Microbes Infect.">
        <title>Comprehensive subspecies identification of 175 nontuberculous mycobacteria species based on 7547 genomic profiles.</title>
        <authorList>
            <person name="Matsumoto Y."/>
            <person name="Kinjo T."/>
            <person name="Motooka D."/>
            <person name="Nabeya D."/>
            <person name="Jung N."/>
            <person name="Uechi K."/>
            <person name="Horii T."/>
            <person name="Iida T."/>
            <person name="Fujita J."/>
            <person name="Nakamura S."/>
        </authorList>
    </citation>
    <scope>NUCLEOTIDE SEQUENCE [LARGE SCALE GENOMIC DNA]</scope>
    <source>
        <strain evidence="9 10">JCM 13574</strain>
    </source>
</reference>
<keyword evidence="1 7" id="KW-0637">Prenyltransferase</keyword>
<evidence type="ECO:0000313" key="10">
    <source>
        <dbReference type="Proteomes" id="UP000466517"/>
    </source>
</evidence>
<dbReference type="NCBIfam" id="TIGR00421">
    <property type="entry name" value="ubiX_pad"/>
    <property type="match status" value="1"/>
</dbReference>
<feature type="binding site" evidence="7">
    <location>
        <position position="51"/>
    </location>
    <ligand>
        <name>FMN</name>
        <dbReference type="ChEBI" id="CHEBI:58210"/>
    </ligand>
</feature>
<dbReference type="GO" id="GO:0106141">
    <property type="term" value="F:flavin prenyltransferase activity"/>
    <property type="evidence" value="ECO:0007669"/>
    <property type="project" value="UniProtKB-EC"/>
</dbReference>
<dbReference type="SUPFAM" id="SSF52507">
    <property type="entry name" value="Homo-oligomeric flavin-containing Cys decarboxylases, HFCD"/>
    <property type="match status" value="1"/>
</dbReference>